<keyword evidence="2" id="KW-0812">Transmembrane</keyword>
<dbReference type="RefSeq" id="WP_093912891.1">
    <property type="nucleotide sequence ID" value="NZ_FONL01000003.1"/>
</dbReference>
<evidence type="ECO:0000256" key="1">
    <source>
        <dbReference type="ARBA" id="ARBA00004141"/>
    </source>
</evidence>
<keyword evidence="3" id="KW-1133">Transmembrane helix</keyword>
<dbReference type="GO" id="GO:0005525">
    <property type="term" value="F:GTP binding"/>
    <property type="evidence" value="ECO:0007669"/>
    <property type="project" value="InterPro"/>
</dbReference>
<dbReference type="Proteomes" id="UP000198896">
    <property type="component" value="Unassembled WGS sequence"/>
</dbReference>
<gene>
    <name evidence="6" type="ORF">SAMN05216245_10346</name>
</gene>
<proteinExistence type="predicted"/>
<dbReference type="InterPro" id="IPR021147">
    <property type="entry name" value="DUF697"/>
</dbReference>
<evidence type="ECO:0000256" key="4">
    <source>
        <dbReference type="ARBA" id="ARBA00023136"/>
    </source>
</evidence>
<organism evidence="6 7">
    <name type="scientific">Succiniclasticum ruminis DSM 9236</name>
    <dbReference type="NCBI Taxonomy" id="1123323"/>
    <lineage>
        <taxon>Bacteria</taxon>
        <taxon>Bacillati</taxon>
        <taxon>Bacillota</taxon>
        <taxon>Negativicutes</taxon>
        <taxon>Acidaminococcales</taxon>
        <taxon>Acidaminococcaceae</taxon>
        <taxon>Succiniclasticum</taxon>
    </lineage>
</organism>
<keyword evidence="7" id="KW-1185">Reference proteome</keyword>
<accession>A0A1I1Z0Z0</accession>
<dbReference type="EMBL" id="FONL01000003">
    <property type="protein sequence ID" value="SFE23960.1"/>
    <property type="molecule type" value="Genomic_DNA"/>
</dbReference>
<dbReference type="Pfam" id="PF01926">
    <property type="entry name" value="MMR_HSR1"/>
    <property type="match status" value="1"/>
</dbReference>
<dbReference type="Gene3D" id="3.40.50.300">
    <property type="entry name" value="P-loop containing nucleotide triphosphate hydrolases"/>
    <property type="match status" value="1"/>
</dbReference>
<dbReference type="AlphaFoldDB" id="A0A1I1Z0Z0"/>
<feature type="domain" description="G" evidence="5">
    <location>
        <begin position="34"/>
        <end position="143"/>
    </location>
</feature>
<sequence>MKEEDVKKLIDKLQYFDYDKVLDKIRKNVKKPSVLVTGGTGVGKSSLINHLFGMDVAATGNGKPLTDRITRYEPENLDVVLYDTLGYEVGEDKQQQFYKDVIGFVKNANGQGDVQKYVHLVWYCISAANKRVTPTDLDAIAALEGLTKVCVVLTQIDAATMIELDEMKKVLQKKLPKTDAFMVSIDPRIPEEKMQWGELLNWSVEHLDAGLQLAFAQALGQELSAKHIQADKLIHRYVAAAAGAVVCPLPMTDSAALIAIQTTMATHLFNFWGIDRGTDKIKEVFVNVVVANTGRIFSRSLLKLIPGAGSVAAAVVNSGVATSFTYAFGRAVNEVCYKTASRMAKGEKVDITSAFAMDVIMQLIQKYYKKNAV</sequence>
<keyword evidence="4" id="KW-0472">Membrane</keyword>
<dbReference type="OrthoDB" id="9255830at2"/>
<dbReference type="SUPFAM" id="SSF52540">
    <property type="entry name" value="P-loop containing nucleoside triphosphate hydrolases"/>
    <property type="match status" value="1"/>
</dbReference>
<dbReference type="STRING" id="1123323.SAMN05216245_10346"/>
<evidence type="ECO:0000313" key="6">
    <source>
        <dbReference type="EMBL" id="SFE23960.1"/>
    </source>
</evidence>
<evidence type="ECO:0000313" key="7">
    <source>
        <dbReference type="Proteomes" id="UP000198896"/>
    </source>
</evidence>
<comment type="subcellular location">
    <subcellularLocation>
        <location evidence="1">Membrane</location>
        <topology evidence="1">Multi-pass membrane protein</topology>
    </subcellularLocation>
</comment>
<reference evidence="6 7" key="1">
    <citation type="submission" date="2016-10" db="EMBL/GenBank/DDBJ databases">
        <authorList>
            <person name="de Groot N.N."/>
        </authorList>
    </citation>
    <scope>NUCLEOTIDE SEQUENCE [LARGE SCALE GENOMIC DNA]</scope>
    <source>
        <strain evidence="6 7">DSM 9236</strain>
    </source>
</reference>
<evidence type="ECO:0000259" key="5">
    <source>
        <dbReference type="Pfam" id="PF01926"/>
    </source>
</evidence>
<protein>
    <submittedName>
        <fullName evidence="6">Uncharacterized conserved protein, DUF697 family</fullName>
    </submittedName>
</protein>
<dbReference type="InterPro" id="IPR006073">
    <property type="entry name" value="GTP-bd"/>
</dbReference>
<evidence type="ECO:0000256" key="3">
    <source>
        <dbReference type="ARBA" id="ARBA00022989"/>
    </source>
</evidence>
<dbReference type="GO" id="GO:0016020">
    <property type="term" value="C:membrane"/>
    <property type="evidence" value="ECO:0007669"/>
    <property type="project" value="UniProtKB-SubCell"/>
</dbReference>
<evidence type="ECO:0000256" key="2">
    <source>
        <dbReference type="ARBA" id="ARBA00022692"/>
    </source>
</evidence>
<name>A0A1I1Z0Z0_9FIRM</name>
<dbReference type="InterPro" id="IPR027417">
    <property type="entry name" value="P-loop_NTPase"/>
</dbReference>
<dbReference type="Pfam" id="PF05128">
    <property type="entry name" value="DUF697"/>
    <property type="match status" value="1"/>
</dbReference>